<protein>
    <submittedName>
        <fullName evidence="1">Uncharacterized protein</fullName>
    </submittedName>
</protein>
<dbReference type="AlphaFoldDB" id="A0A9D4QQC5"/>
<sequence>MKVRARIVAKFRSKRKAGEEVRIRVSEDLPEYVMKSRSKLYGFFKECIDNDKNAFFRNDHLVVDGVKYVYDDVNKQPVVVTGNDI</sequence>
<organism evidence="1 2">
    <name type="scientific">Dreissena polymorpha</name>
    <name type="common">Zebra mussel</name>
    <name type="synonym">Mytilus polymorpha</name>
    <dbReference type="NCBI Taxonomy" id="45954"/>
    <lineage>
        <taxon>Eukaryota</taxon>
        <taxon>Metazoa</taxon>
        <taxon>Spiralia</taxon>
        <taxon>Lophotrochozoa</taxon>
        <taxon>Mollusca</taxon>
        <taxon>Bivalvia</taxon>
        <taxon>Autobranchia</taxon>
        <taxon>Heteroconchia</taxon>
        <taxon>Euheterodonta</taxon>
        <taxon>Imparidentia</taxon>
        <taxon>Neoheterodontei</taxon>
        <taxon>Myida</taxon>
        <taxon>Dreissenoidea</taxon>
        <taxon>Dreissenidae</taxon>
        <taxon>Dreissena</taxon>
    </lineage>
</organism>
<reference evidence="1" key="2">
    <citation type="submission" date="2020-11" db="EMBL/GenBank/DDBJ databases">
        <authorList>
            <person name="McCartney M.A."/>
            <person name="Auch B."/>
            <person name="Kono T."/>
            <person name="Mallez S."/>
            <person name="Becker A."/>
            <person name="Gohl D.M."/>
            <person name="Silverstein K.A.T."/>
            <person name="Koren S."/>
            <person name="Bechman K.B."/>
            <person name="Herman A."/>
            <person name="Abrahante J.E."/>
            <person name="Garbe J."/>
        </authorList>
    </citation>
    <scope>NUCLEOTIDE SEQUENCE</scope>
    <source>
        <strain evidence="1">Duluth1</strain>
        <tissue evidence="1">Whole animal</tissue>
    </source>
</reference>
<proteinExistence type="predicted"/>
<evidence type="ECO:0000313" key="2">
    <source>
        <dbReference type="Proteomes" id="UP000828390"/>
    </source>
</evidence>
<accession>A0A9D4QQC5</accession>
<evidence type="ECO:0000313" key="1">
    <source>
        <dbReference type="EMBL" id="KAH3839368.1"/>
    </source>
</evidence>
<name>A0A9D4QQC5_DREPO</name>
<dbReference type="Proteomes" id="UP000828390">
    <property type="component" value="Unassembled WGS sequence"/>
</dbReference>
<dbReference type="EMBL" id="JAIWYP010000004">
    <property type="protein sequence ID" value="KAH3839368.1"/>
    <property type="molecule type" value="Genomic_DNA"/>
</dbReference>
<reference evidence="1" key="1">
    <citation type="journal article" date="2019" name="bioRxiv">
        <title>The Genome of the Zebra Mussel, Dreissena polymorpha: A Resource for Invasive Species Research.</title>
        <authorList>
            <person name="McCartney M.A."/>
            <person name="Auch B."/>
            <person name="Kono T."/>
            <person name="Mallez S."/>
            <person name="Zhang Y."/>
            <person name="Obille A."/>
            <person name="Becker A."/>
            <person name="Abrahante J.E."/>
            <person name="Garbe J."/>
            <person name="Badalamenti J.P."/>
            <person name="Herman A."/>
            <person name="Mangelson H."/>
            <person name="Liachko I."/>
            <person name="Sullivan S."/>
            <person name="Sone E.D."/>
            <person name="Koren S."/>
            <person name="Silverstein K.A.T."/>
            <person name="Beckman K.B."/>
            <person name="Gohl D.M."/>
        </authorList>
    </citation>
    <scope>NUCLEOTIDE SEQUENCE</scope>
    <source>
        <strain evidence="1">Duluth1</strain>
        <tissue evidence="1">Whole animal</tissue>
    </source>
</reference>
<comment type="caution">
    <text evidence="1">The sequence shown here is derived from an EMBL/GenBank/DDBJ whole genome shotgun (WGS) entry which is preliminary data.</text>
</comment>
<gene>
    <name evidence="1" type="ORF">DPMN_112797</name>
</gene>
<keyword evidence="2" id="KW-1185">Reference proteome</keyword>